<evidence type="ECO:0000313" key="2">
    <source>
        <dbReference type="EMBL" id="MBV7378582.1"/>
    </source>
</evidence>
<protein>
    <submittedName>
        <fullName evidence="2">Uncharacterized protein</fullName>
    </submittedName>
</protein>
<feature type="transmembrane region" description="Helical" evidence="1">
    <location>
        <begin position="7"/>
        <end position="26"/>
    </location>
</feature>
<evidence type="ECO:0000256" key="1">
    <source>
        <dbReference type="SAM" id="Phobius"/>
    </source>
</evidence>
<name>A0ABS6T041_9RHOB</name>
<gene>
    <name evidence="2" type="ORF">KJP28_06555</name>
</gene>
<feature type="transmembrane region" description="Helical" evidence="1">
    <location>
        <begin position="38"/>
        <end position="57"/>
    </location>
</feature>
<organism evidence="2 3">
    <name type="scientific">Maritimibacter dapengensis</name>
    <dbReference type="NCBI Taxonomy" id="2836868"/>
    <lineage>
        <taxon>Bacteria</taxon>
        <taxon>Pseudomonadati</taxon>
        <taxon>Pseudomonadota</taxon>
        <taxon>Alphaproteobacteria</taxon>
        <taxon>Rhodobacterales</taxon>
        <taxon>Roseobacteraceae</taxon>
        <taxon>Maritimibacter</taxon>
    </lineage>
</organism>
<keyword evidence="1" id="KW-0812">Transmembrane</keyword>
<comment type="caution">
    <text evidence="2">The sequence shown here is derived from an EMBL/GenBank/DDBJ whole genome shotgun (WGS) entry which is preliminary data.</text>
</comment>
<keyword evidence="3" id="KW-1185">Reference proteome</keyword>
<proteinExistence type="predicted"/>
<keyword evidence="1" id="KW-1133">Transmembrane helix</keyword>
<keyword evidence="1" id="KW-0472">Membrane</keyword>
<sequence>MNAQTTFRIVLLLWTVIFIASFVDFGSGGEMSLGVVSAWKFAILQILAAVLAVTAWIQGRRFDYGSRQRAASRIPGIIELAILIGIVLFVVTAQVIAPGLVGGR</sequence>
<dbReference type="Proteomes" id="UP000756530">
    <property type="component" value="Unassembled WGS sequence"/>
</dbReference>
<evidence type="ECO:0000313" key="3">
    <source>
        <dbReference type="Proteomes" id="UP000756530"/>
    </source>
</evidence>
<feature type="transmembrane region" description="Helical" evidence="1">
    <location>
        <begin position="77"/>
        <end position="97"/>
    </location>
</feature>
<reference evidence="2 3" key="1">
    <citation type="submission" date="2021-05" db="EMBL/GenBank/DDBJ databases">
        <title>Culturable bacteria isolated from Daya Bay.</title>
        <authorList>
            <person name="Zheng W."/>
            <person name="Yu S."/>
            <person name="Huang Y."/>
        </authorList>
    </citation>
    <scope>NUCLEOTIDE SEQUENCE [LARGE SCALE GENOMIC DNA]</scope>
    <source>
        <strain evidence="2 3">DP4N28-5</strain>
    </source>
</reference>
<dbReference type="EMBL" id="JAHUZE010000002">
    <property type="protein sequence ID" value="MBV7378582.1"/>
    <property type="molecule type" value="Genomic_DNA"/>
</dbReference>
<accession>A0ABS6T041</accession>
<dbReference type="RefSeq" id="WP_218391777.1">
    <property type="nucleotide sequence ID" value="NZ_JAHUZE010000002.1"/>
</dbReference>